<reference evidence="1 2" key="2">
    <citation type="journal article" date="2021" name="Int. J. Syst. Evol. Microbiol.">
        <title>Roseibium litorale sp. nov., isolated from a tidal flat sediment and proposal for the reclassification of Labrenzia polysiphoniae as Roseibium polysiphoniae comb. nov.</title>
        <authorList>
            <person name="Liu Y."/>
            <person name="Pei T."/>
            <person name="Du J."/>
            <person name="Chao M."/>
            <person name="Deng M.R."/>
            <person name="Zhu H."/>
        </authorList>
    </citation>
    <scope>NUCLEOTIDE SEQUENCE [LARGE SCALE GENOMIC DNA]</scope>
    <source>
        <strain evidence="1 2">4C16A</strain>
    </source>
</reference>
<dbReference type="Proteomes" id="UP000632063">
    <property type="component" value="Unassembled WGS sequence"/>
</dbReference>
<evidence type="ECO:0000313" key="2">
    <source>
        <dbReference type="Proteomes" id="UP000632063"/>
    </source>
</evidence>
<reference evidence="2" key="1">
    <citation type="submission" date="2020-09" db="EMBL/GenBank/DDBJ databases">
        <title>The genome sequence of strain Labrenzia suaedae 4C16A.</title>
        <authorList>
            <person name="Liu Y."/>
        </authorList>
    </citation>
    <scope>NUCLEOTIDE SEQUENCE [LARGE SCALE GENOMIC DNA]</scope>
    <source>
        <strain evidence="2">4C16A</strain>
    </source>
</reference>
<proteinExistence type="predicted"/>
<evidence type="ECO:0000313" key="1">
    <source>
        <dbReference type="EMBL" id="MBD8892683.1"/>
    </source>
</evidence>
<protein>
    <submittedName>
        <fullName evidence="1">Universal stress protein</fullName>
    </submittedName>
</protein>
<dbReference type="RefSeq" id="WP_192148805.1">
    <property type="nucleotide sequence ID" value="NZ_JACYXI010000008.1"/>
</dbReference>
<keyword evidence="2" id="KW-1185">Reference proteome</keyword>
<gene>
    <name evidence="1" type="ORF">IG616_14150</name>
</gene>
<dbReference type="SUPFAM" id="SSF52402">
    <property type="entry name" value="Adenine nucleotide alpha hydrolases-like"/>
    <property type="match status" value="2"/>
</dbReference>
<name>A0ABR9CPI6_9HYPH</name>
<accession>A0ABR9CPI6</accession>
<organism evidence="1 2">
    <name type="scientific">Roseibium litorale</name>
    <dbReference type="NCBI Taxonomy" id="2803841"/>
    <lineage>
        <taxon>Bacteria</taxon>
        <taxon>Pseudomonadati</taxon>
        <taxon>Pseudomonadota</taxon>
        <taxon>Alphaproteobacteria</taxon>
        <taxon>Hyphomicrobiales</taxon>
        <taxon>Stappiaceae</taxon>
        <taxon>Roseibium</taxon>
    </lineage>
</organism>
<dbReference type="CDD" id="cd00293">
    <property type="entry name" value="USP-like"/>
    <property type="match status" value="1"/>
</dbReference>
<sequence length="274" mass="30104">MNYNVLMVHLDIDDPSDQRIQIAWQMAEEFEADLIGFCACNTYMPAPVDGDGGFEAQFLVQQTDDINRHLTMLRDRFEQVTGDSERATWRGLVGDPTGLLTKHARAADLIVSGRLEEDLQSNDFRNVDTGSLVLSSGRPVLLAGGDKSSFSADRILIGWKNTREARRAVIDALPLLRRASDVLLASVEASLNDEVKESIADVVRYLMKHGVKVRSEILLSSSHVGDTLLGTAHAMKADLIVAGGFGHSRLREWVFGGATRTLIADGSVHRFLSN</sequence>
<comment type="caution">
    <text evidence="1">The sequence shown here is derived from an EMBL/GenBank/DDBJ whole genome shotgun (WGS) entry which is preliminary data.</text>
</comment>
<dbReference type="Gene3D" id="3.40.50.12370">
    <property type="match status" value="1"/>
</dbReference>
<dbReference type="EMBL" id="JACYXI010000008">
    <property type="protein sequence ID" value="MBD8892683.1"/>
    <property type="molecule type" value="Genomic_DNA"/>
</dbReference>